<feature type="compositionally biased region" description="Gly residues" evidence="1">
    <location>
        <begin position="748"/>
        <end position="757"/>
    </location>
</feature>
<protein>
    <recommendedName>
        <fullName evidence="4">Superfamily I DNA or RNA helicase</fullName>
    </recommendedName>
</protein>
<sequence length="773" mass="84785">MYSQDTPLDGTLHVLPFDGRSLPSRIRPIYDAVLNLDDVDGDPRNILVLKRLPTGVPEFTAALRDAVGLRARPNVKSIARHAATVLDEARPGLMRLTYEQRIEFLATVLDGYNWSDYFERASAQDSFGRDVGQLLLDATWQGGFDVDDAGDGERGEYDHLIDELASVNDAFHAKLAERGLAEQADTIPQAIDALEEGGVRERIEREFDAVLAVEFEEYSAVEREYLARLTRDVPLICVGEANASIERVKKEAGDVRRFAGDMTVIDHANPEAGAISRSEAAPKSGPTVDADVSIPDPDAEMAGAPFAEYLATGTVNDDATGESTARLIAAETLDQQVQEVANEIEYLRQRHDWEYDDFTVVLRSVGDPMPRVRRVLQHSGIPTASAGVNGLEQDLAVRELHALAQYHIDGREEALALLRSRVPDVDDELIRACVEPTSIAKSLNRWIVTTNLKERIASDGRDIDAREQFRNISRLLSIAEFVDEQDFLAREWPQFLGMLERAITYDAPYAHTAAVDVAEGGVTVGDVALLKDETRKAVFLLNVVDGEYPGDESLSPLFPAAWIERMATYPAVTRPSDADVRETYATTGDADSDSVGDPFERYHNERARRKLAVGARAAEDYLYFCTYERADSTVAKPRHESRYLHEIRDHSGLALEEVEGPGEDREIYTLGSASAAILSQPWSELERVQAIASKGGEVELETAEETFAAIRRVLAESEDVSPRFVEAVETQFDLARGAVRPSADPGAGSDGGGGEETGPGVEPAVESDGGVSR</sequence>
<reference evidence="3" key="1">
    <citation type="submission" date="2016-10" db="EMBL/GenBank/DDBJ databases">
        <authorList>
            <person name="Varghese N."/>
        </authorList>
    </citation>
    <scope>NUCLEOTIDE SEQUENCE [LARGE SCALE GENOMIC DNA]</scope>
    <source>
        <strain evidence="3">CGMCC 1.12284</strain>
    </source>
</reference>
<evidence type="ECO:0000313" key="3">
    <source>
        <dbReference type="Proteomes" id="UP000183275"/>
    </source>
</evidence>
<feature type="region of interest" description="Disordered" evidence="1">
    <location>
        <begin position="735"/>
        <end position="773"/>
    </location>
</feature>
<name>A0A1I0Q810_9EURY</name>
<dbReference type="RefSeq" id="WP_049991740.1">
    <property type="nucleotide sequence ID" value="NZ_FOIS01000004.1"/>
</dbReference>
<evidence type="ECO:0008006" key="4">
    <source>
        <dbReference type="Google" id="ProtNLM"/>
    </source>
</evidence>
<organism evidence="2 3">
    <name type="scientific">Natrinema salifodinae</name>
    <dbReference type="NCBI Taxonomy" id="1202768"/>
    <lineage>
        <taxon>Archaea</taxon>
        <taxon>Methanobacteriati</taxon>
        <taxon>Methanobacteriota</taxon>
        <taxon>Stenosarchaea group</taxon>
        <taxon>Halobacteria</taxon>
        <taxon>Halobacteriales</taxon>
        <taxon>Natrialbaceae</taxon>
        <taxon>Natrinema</taxon>
    </lineage>
</organism>
<dbReference type="AlphaFoldDB" id="A0A1I0Q810"/>
<dbReference type="EMBL" id="FOIS01000004">
    <property type="protein sequence ID" value="SEW22992.1"/>
    <property type="molecule type" value="Genomic_DNA"/>
</dbReference>
<dbReference type="SUPFAM" id="SSF52540">
    <property type="entry name" value="P-loop containing nucleoside triphosphate hydrolases"/>
    <property type="match status" value="1"/>
</dbReference>
<evidence type="ECO:0000256" key="1">
    <source>
        <dbReference type="SAM" id="MobiDB-lite"/>
    </source>
</evidence>
<accession>A0A1I0Q810</accession>
<dbReference type="InterPro" id="IPR027417">
    <property type="entry name" value="P-loop_NTPase"/>
</dbReference>
<dbReference type="STRING" id="1202768.SAMN05216285_3203"/>
<proteinExistence type="predicted"/>
<gene>
    <name evidence="2" type="ORF">SAMN05216285_3203</name>
</gene>
<evidence type="ECO:0000313" key="2">
    <source>
        <dbReference type="EMBL" id="SEW22992.1"/>
    </source>
</evidence>
<keyword evidence="3" id="KW-1185">Reference proteome</keyword>
<dbReference type="Proteomes" id="UP000183275">
    <property type="component" value="Unassembled WGS sequence"/>
</dbReference>
<dbReference type="eggNOG" id="arCOG00802">
    <property type="taxonomic scope" value="Archaea"/>
</dbReference>